<accession>A0A1G2I2X1</accession>
<protein>
    <recommendedName>
        <fullName evidence="2">GlxA-like beta barrel domain-containing protein</fullName>
    </recommendedName>
</protein>
<keyword evidence="1" id="KW-0472">Membrane</keyword>
<evidence type="ECO:0000313" key="4">
    <source>
        <dbReference type="Proteomes" id="UP000176421"/>
    </source>
</evidence>
<evidence type="ECO:0000259" key="2">
    <source>
        <dbReference type="Pfam" id="PF21110"/>
    </source>
</evidence>
<keyword evidence="1" id="KW-1133">Transmembrane helix</keyword>
<dbReference type="InterPro" id="IPR049305">
    <property type="entry name" value="GlxA-like_b-barrel"/>
</dbReference>
<dbReference type="STRING" id="1802206.A3D35_01960"/>
<gene>
    <name evidence="3" type="ORF">A3D35_01960</name>
</gene>
<dbReference type="Proteomes" id="UP000176421">
    <property type="component" value="Unassembled WGS sequence"/>
</dbReference>
<evidence type="ECO:0000256" key="1">
    <source>
        <dbReference type="SAM" id="Phobius"/>
    </source>
</evidence>
<dbReference type="AlphaFoldDB" id="A0A1G2I2X1"/>
<dbReference type="EMBL" id="MHOS01000022">
    <property type="protein sequence ID" value="OGZ68408.1"/>
    <property type="molecule type" value="Genomic_DNA"/>
</dbReference>
<proteinExistence type="predicted"/>
<keyword evidence="1" id="KW-0812">Transmembrane</keyword>
<evidence type="ECO:0000313" key="3">
    <source>
        <dbReference type="EMBL" id="OGZ68408.1"/>
    </source>
</evidence>
<sequence length="438" mass="48230">MAKKIYDIKPPKVVKKVENTIKEISSPVVSSRKLKNGHAKNHLRREGHSKVKNIFTKKNFWIASSVFVLIVAIYLYNSLQSATIEISPVMQNLSFQDKIIADMSVKQTDLSSKIIPADYIEVEKDGQQEFKATGTSSTDSKATGTITVYNKYDPATPISLVKGTHLLSDSGKYFVTLDKVSVPAAKYQGGKIVPGSASVKVQAEGVGSDYNIGSSKFSVPKLSGTAYYYSTWAESSSKMVGGSTGKVKKVTQGDLDSAKDALTKKLFEDAENSIKGTLSEDDVMFKESTSKDIVSANSNDEANSTVDSFVETAKVKVSMLVFNKNDLNQFVKDYISSKLKEGESLLEESIKIDYSLDTIDTQKGREGINLNVSYQAYNSIDQNYLLSSFKGKSSVEIKDIIDQNYGGNISQVKVKLWPFWTTKAPNGENKTKIKLNFQ</sequence>
<dbReference type="Pfam" id="PF21110">
    <property type="entry name" value="GlxA"/>
    <property type="match status" value="1"/>
</dbReference>
<reference evidence="3 4" key="1">
    <citation type="journal article" date="2016" name="Nat. Commun.">
        <title>Thousands of microbial genomes shed light on interconnected biogeochemical processes in an aquifer system.</title>
        <authorList>
            <person name="Anantharaman K."/>
            <person name="Brown C.T."/>
            <person name="Hug L.A."/>
            <person name="Sharon I."/>
            <person name="Castelle C.J."/>
            <person name="Probst A.J."/>
            <person name="Thomas B.C."/>
            <person name="Singh A."/>
            <person name="Wilkins M.J."/>
            <person name="Karaoz U."/>
            <person name="Brodie E.L."/>
            <person name="Williams K.H."/>
            <person name="Hubbard S.S."/>
            <person name="Banfield J.F."/>
        </authorList>
    </citation>
    <scope>NUCLEOTIDE SEQUENCE [LARGE SCALE GENOMIC DNA]</scope>
</reference>
<name>A0A1G2I2X1_9BACT</name>
<comment type="caution">
    <text evidence="3">The sequence shown here is derived from an EMBL/GenBank/DDBJ whole genome shotgun (WGS) entry which is preliminary data.</text>
</comment>
<feature type="domain" description="GlxA-like beta barrel" evidence="2">
    <location>
        <begin position="141"/>
        <end position="214"/>
    </location>
</feature>
<feature type="transmembrane region" description="Helical" evidence="1">
    <location>
        <begin position="59"/>
        <end position="76"/>
    </location>
</feature>
<organism evidence="3 4">
    <name type="scientific">Candidatus Staskawiczbacteria bacterium RIFCSPHIGHO2_02_FULL_34_9</name>
    <dbReference type="NCBI Taxonomy" id="1802206"/>
    <lineage>
        <taxon>Bacteria</taxon>
        <taxon>Candidatus Staskawicziibacteriota</taxon>
    </lineage>
</organism>